<dbReference type="GO" id="GO:0000794">
    <property type="term" value="C:condensed nuclear chromosome"/>
    <property type="evidence" value="ECO:0007669"/>
    <property type="project" value="TreeGrafter"/>
</dbReference>
<sequence>MYGLNRVRTGISLSKLKLTCLMLGGCSRCVISRCLPRGTEICSCYYVLYGVGCVKGFEISSCWKLILDPILTQSLIRTLLTYSTLKPNAIHSSTMSRNQPDETAIDLVCNYMLQQNRPYSAVDVWNNLRQEYPKSQIIRCLDIGVERGILREKLISKQKIYFYNQSKIEKCGKEELQVINQSIAEKKNRVDQLSSEIKVIKNELKAYESALTIEEMTMLRVTLIAQIKEIEERIINMEAHAKNEVTNKGKKSELIAKEKFYMKHYKERKRIAERIVDTICENIDTSRKKLMVCIEKRRLDPIKENLSGRYGLRTRLFAFFYNYLRNETLRCFCHAFQVSLHDPEQ</sequence>
<evidence type="ECO:0000256" key="1">
    <source>
        <dbReference type="ARBA" id="ARBA00004123"/>
    </source>
</evidence>
<dbReference type="GO" id="GO:0003690">
    <property type="term" value="F:double-stranded DNA binding"/>
    <property type="evidence" value="ECO:0007669"/>
    <property type="project" value="TreeGrafter"/>
</dbReference>
<evidence type="ECO:0000256" key="5">
    <source>
        <dbReference type="ARBA" id="ARBA00023254"/>
    </source>
</evidence>
<comment type="subcellular location">
    <subcellularLocation>
        <location evidence="1">Nucleus</location>
    </subcellularLocation>
</comment>
<comment type="similarity">
    <text evidence="2">Belongs to the HOP2 family.</text>
</comment>
<feature type="domain" description="Homologous-pairing protein 2 winged helix" evidence="7">
    <location>
        <begin position="105"/>
        <end position="164"/>
    </location>
</feature>
<keyword evidence="8" id="KW-1185">Reference proteome</keyword>
<dbReference type="Proteomes" id="UP000887581">
    <property type="component" value="Unplaced"/>
</dbReference>
<name>A0A915PJ43_9BILA</name>
<dbReference type="GO" id="GO:0120231">
    <property type="term" value="C:DNA recombinase auxiliary factor complex"/>
    <property type="evidence" value="ECO:0007669"/>
    <property type="project" value="TreeGrafter"/>
</dbReference>
<protein>
    <submittedName>
        <fullName evidence="9">Homologous-pairing protein 2 winged helix domain-containing protein</fullName>
    </submittedName>
</protein>
<dbReference type="AlphaFoldDB" id="A0A915PJ43"/>
<organism evidence="8 9">
    <name type="scientific">Setaria digitata</name>
    <dbReference type="NCBI Taxonomy" id="48799"/>
    <lineage>
        <taxon>Eukaryota</taxon>
        <taxon>Metazoa</taxon>
        <taxon>Ecdysozoa</taxon>
        <taxon>Nematoda</taxon>
        <taxon>Chromadorea</taxon>
        <taxon>Rhabditida</taxon>
        <taxon>Spirurina</taxon>
        <taxon>Spiruromorpha</taxon>
        <taxon>Filarioidea</taxon>
        <taxon>Setariidae</taxon>
        <taxon>Setaria</taxon>
    </lineage>
</organism>
<keyword evidence="4" id="KW-0539">Nucleus</keyword>
<keyword evidence="5" id="KW-0469">Meiosis</keyword>
<evidence type="ECO:0000256" key="2">
    <source>
        <dbReference type="ARBA" id="ARBA00007922"/>
    </source>
</evidence>
<dbReference type="WBParaSite" id="sdigi.contig2.g341.t1">
    <property type="protein sequence ID" value="sdigi.contig2.g341.t1"/>
    <property type="gene ID" value="sdigi.contig2.g341"/>
</dbReference>
<evidence type="ECO:0000256" key="6">
    <source>
        <dbReference type="SAM" id="Coils"/>
    </source>
</evidence>
<dbReference type="PANTHER" id="PTHR15938">
    <property type="entry name" value="TBP-1 INTERACTING PROTEIN"/>
    <property type="match status" value="1"/>
</dbReference>
<keyword evidence="6" id="KW-0175">Coiled coil</keyword>
<evidence type="ECO:0000313" key="8">
    <source>
        <dbReference type="Proteomes" id="UP000887581"/>
    </source>
</evidence>
<accession>A0A915PJ43</accession>
<proteinExistence type="inferred from homology"/>
<evidence type="ECO:0000313" key="9">
    <source>
        <dbReference type="WBParaSite" id="sdigi.contig2.g341.t1"/>
    </source>
</evidence>
<reference evidence="9" key="1">
    <citation type="submission" date="2022-11" db="UniProtKB">
        <authorList>
            <consortium name="WormBaseParasite"/>
        </authorList>
    </citation>
    <scope>IDENTIFICATION</scope>
</reference>
<feature type="coiled-coil region" evidence="6">
    <location>
        <begin position="176"/>
        <end position="247"/>
    </location>
</feature>
<dbReference type="Gene3D" id="1.10.10.10">
    <property type="entry name" value="Winged helix-like DNA-binding domain superfamily/Winged helix DNA-binding domain"/>
    <property type="match status" value="1"/>
</dbReference>
<evidence type="ECO:0000256" key="4">
    <source>
        <dbReference type="ARBA" id="ARBA00023242"/>
    </source>
</evidence>
<dbReference type="GO" id="GO:0120230">
    <property type="term" value="F:recombinase activator activity"/>
    <property type="evidence" value="ECO:0007669"/>
    <property type="project" value="TreeGrafter"/>
</dbReference>
<evidence type="ECO:0000259" key="7">
    <source>
        <dbReference type="Pfam" id="PF07106"/>
    </source>
</evidence>
<dbReference type="GO" id="GO:0007129">
    <property type="term" value="P:homologous chromosome pairing at meiosis"/>
    <property type="evidence" value="ECO:0007669"/>
    <property type="project" value="TreeGrafter"/>
</dbReference>
<keyword evidence="3" id="KW-0233">DNA recombination</keyword>
<dbReference type="InterPro" id="IPR036388">
    <property type="entry name" value="WH-like_DNA-bd_sf"/>
</dbReference>
<dbReference type="InterPro" id="IPR010776">
    <property type="entry name" value="Hop2_WH_dom"/>
</dbReference>
<evidence type="ECO:0000256" key="3">
    <source>
        <dbReference type="ARBA" id="ARBA00023172"/>
    </source>
</evidence>
<dbReference type="GO" id="GO:0000709">
    <property type="term" value="P:meiotic joint molecule formation"/>
    <property type="evidence" value="ECO:0007669"/>
    <property type="project" value="TreeGrafter"/>
</dbReference>
<dbReference type="Pfam" id="PF07106">
    <property type="entry name" value="WHD_TBPIP"/>
    <property type="match status" value="1"/>
</dbReference>
<dbReference type="GO" id="GO:0010774">
    <property type="term" value="P:meiotic strand invasion involved in reciprocal meiotic recombination"/>
    <property type="evidence" value="ECO:0007669"/>
    <property type="project" value="TreeGrafter"/>
</dbReference>
<dbReference type="PANTHER" id="PTHR15938:SF0">
    <property type="entry name" value="HOMOLOGOUS-PAIRING PROTEIN 2 HOMOLOG"/>
    <property type="match status" value="1"/>
</dbReference>